<dbReference type="EMBL" id="MU003765">
    <property type="protein sequence ID" value="KAF2726380.1"/>
    <property type="molecule type" value="Genomic_DNA"/>
</dbReference>
<keyword evidence="4" id="KW-1185">Reference proteome</keyword>
<evidence type="ECO:0000256" key="1">
    <source>
        <dbReference type="SAM" id="Coils"/>
    </source>
</evidence>
<sequence length="290" mass="31921">MSLGMPARRTGEYANFEASGDGTGYYVIGSESLRLLYPPNEGGGCIVLRNYGTKGEPNFVGQFNFGFIEGVLQFARRSSGITRAASEQDFSLTESSESGAARDDTMLALQNQLSKAYQRIEHLEGQVFSLKDESGFIYNNMFALFGAVNRARDFDEMKIHLNTVVAKFMREDDKQSRKRKRTAAAQSGEAPSPATSSQPGRSVSSNPLRFDFQWRGRDLRGLVQVNPVRNHGFVEFSDGEKTKFTGQIGGVGIGDSFDLEGEVIDGMPAVLDPEKTWQSYHDPFAVPPGN</sequence>
<reference evidence="3" key="1">
    <citation type="journal article" date="2020" name="Stud. Mycol.">
        <title>101 Dothideomycetes genomes: a test case for predicting lifestyles and emergence of pathogens.</title>
        <authorList>
            <person name="Haridas S."/>
            <person name="Albert R."/>
            <person name="Binder M."/>
            <person name="Bloem J."/>
            <person name="Labutti K."/>
            <person name="Salamov A."/>
            <person name="Andreopoulos B."/>
            <person name="Baker S."/>
            <person name="Barry K."/>
            <person name="Bills G."/>
            <person name="Bluhm B."/>
            <person name="Cannon C."/>
            <person name="Castanera R."/>
            <person name="Culley D."/>
            <person name="Daum C."/>
            <person name="Ezra D."/>
            <person name="Gonzalez J."/>
            <person name="Henrissat B."/>
            <person name="Kuo A."/>
            <person name="Liang C."/>
            <person name="Lipzen A."/>
            <person name="Lutzoni F."/>
            <person name="Magnuson J."/>
            <person name="Mondo S."/>
            <person name="Nolan M."/>
            <person name="Ohm R."/>
            <person name="Pangilinan J."/>
            <person name="Park H.-J."/>
            <person name="Ramirez L."/>
            <person name="Alfaro M."/>
            <person name="Sun H."/>
            <person name="Tritt A."/>
            <person name="Yoshinaga Y."/>
            <person name="Zwiers L.-H."/>
            <person name="Turgeon B."/>
            <person name="Goodwin S."/>
            <person name="Spatafora J."/>
            <person name="Crous P."/>
            <person name="Grigoriev I."/>
        </authorList>
    </citation>
    <scope>NUCLEOTIDE SEQUENCE</scope>
    <source>
        <strain evidence="3">CBS 116435</strain>
    </source>
</reference>
<feature type="coiled-coil region" evidence="1">
    <location>
        <begin position="106"/>
        <end position="133"/>
    </location>
</feature>
<organism evidence="3 4">
    <name type="scientific">Polychaeton citri CBS 116435</name>
    <dbReference type="NCBI Taxonomy" id="1314669"/>
    <lineage>
        <taxon>Eukaryota</taxon>
        <taxon>Fungi</taxon>
        <taxon>Dikarya</taxon>
        <taxon>Ascomycota</taxon>
        <taxon>Pezizomycotina</taxon>
        <taxon>Dothideomycetes</taxon>
        <taxon>Dothideomycetidae</taxon>
        <taxon>Capnodiales</taxon>
        <taxon>Capnodiaceae</taxon>
        <taxon>Polychaeton</taxon>
    </lineage>
</organism>
<feature type="compositionally biased region" description="Polar residues" evidence="2">
    <location>
        <begin position="193"/>
        <end position="207"/>
    </location>
</feature>
<keyword evidence="1" id="KW-0175">Coiled coil</keyword>
<proteinExistence type="predicted"/>
<evidence type="ECO:0000256" key="2">
    <source>
        <dbReference type="SAM" id="MobiDB-lite"/>
    </source>
</evidence>
<protein>
    <submittedName>
        <fullName evidence="3">Uncharacterized protein</fullName>
    </submittedName>
</protein>
<evidence type="ECO:0000313" key="4">
    <source>
        <dbReference type="Proteomes" id="UP000799441"/>
    </source>
</evidence>
<gene>
    <name evidence="3" type="ORF">K431DRAFT_290225</name>
</gene>
<name>A0A9P4QHH9_9PEZI</name>
<accession>A0A9P4QHH9</accession>
<feature type="region of interest" description="Disordered" evidence="2">
    <location>
        <begin position="172"/>
        <end position="207"/>
    </location>
</feature>
<dbReference type="Proteomes" id="UP000799441">
    <property type="component" value="Unassembled WGS sequence"/>
</dbReference>
<evidence type="ECO:0000313" key="3">
    <source>
        <dbReference type="EMBL" id="KAF2726380.1"/>
    </source>
</evidence>
<comment type="caution">
    <text evidence="3">The sequence shown here is derived from an EMBL/GenBank/DDBJ whole genome shotgun (WGS) entry which is preliminary data.</text>
</comment>
<dbReference type="AlphaFoldDB" id="A0A9P4QHH9"/>